<dbReference type="Gene3D" id="3.20.20.20">
    <property type="entry name" value="Dihydropteroate synthase-like"/>
    <property type="match status" value="1"/>
</dbReference>
<dbReference type="EC" id="2.5.1.15" evidence="4"/>
<dbReference type="PANTHER" id="PTHR20941:SF1">
    <property type="entry name" value="FOLIC ACID SYNTHESIS PROTEIN FOL1"/>
    <property type="match status" value="1"/>
</dbReference>
<dbReference type="SUPFAM" id="SSF51717">
    <property type="entry name" value="Dihydropteroate synthetase-like"/>
    <property type="match status" value="1"/>
</dbReference>
<dbReference type="EMBL" id="CP021425">
    <property type="protein sequence ID" value="ARU55569.1"/>
    <property type="molecule type" value="Genomic_DNA"/>
</dbReference>
<evidence type="ECO:0000256" key="1">
    <source>
        <dbReference type="ARBA" id="ARBA00000012"/>
    </source>
</evidence>
<evidence type="ECO:0000259" key="9">
    <source>
        <dbReference type="PROSITE" id="PS50972"/>
    </source>
</evidence>
<evidence type="ECO:0000313" key="11">
    <source>
        <dbReference type="Proteomes" id="UP000196027"/>
    </source>
</evidence>
<evidence type="ECO:0000313" key="10">
    <source>
        <dbReference type="EMBL" id="ARU55569.1"/>
    </source>
</evidence>
<dbReference type="GO" id="GO:0005829">
    <property type="term" value="C:cytosol"/>
    <property type="evidence" value="ECO:0007669"/>
    <property type="project" value="TreeGrafter"/>
</dbReference>
<proteinExistence type="predicted"/>
<dbReference type="InterPro" id="IPR045031">
    <property type="entry name" value="DHP_synth-like"/>
</dbReference>
<accession>A0A1Y0I5T2</accession>
<keyword evidence="7" id="KW-0460">Magnesium</keyword>
<dbReference type="PANTHER" id="PTHR20941">
    <property type="entry name" value="FOLATE SYNTHESIS PROTEINS"/>
    <property type="match status" value="1"/>
</dbReference>
<evidence type="ECO:0000256" key="3">
    <source>
        <dbReference type="ARBA" id="ARBA00004763"/>
    </source>
</evidence>
<keyword evidence="6" id="KW-0479">Metal-binding</keyword>
<comment type="catalytic activity">
    <reaction evidence="1">
        <text>(7,8-dihydropterin-6-yl)methyl diphosphate + 4-aminobenzoate = 7,8-dihydropteroate + diphosphate</text>
        <dbReference type="Rhea" id="RHEA:19949"/>
        <dbReference type="ChEBI" id="CHEBI:17836"/>
        <dbReference type="ChEBI" id="CHEBI:17839"/>
        <dbReference type="ChEBI" id="CHEBI:33019"/>
        <dbReference type="ChEBI" id="CHEBI:72950"/>
        <dbReference type="EC" id="2.5.1.15"/>
    </reaction>
</comment>
<dbReference type="GO" id="GO:0046656">
    <property type="term" value="P:folic acid biosynthetic process"/>
    <property type="evidence" value="ECO:0007669"/>
    <property type="project" value="UniProtKB-KW"/>
</dbReference>
<gene>
    <name evidence="10" type="ORF">OLMES_1493</name>
</gene>
<dbReference type="AlphaFoldDB" id="A0A1Y0I5T2"/>
<dbReference type="Pfam" id="PF00809">
    <property type="entry name" value="Pterin_bind"/>
    <property type="match status" value="1"/>
</dbReference>
<dbReference type="GO" id="GO:0046872">
    <property type="term" value="F:metal ion binding"/>
    <property type="evidence" value="ECO:0007669"/>
    <property type="project" value="UniProtKB-KW"/>
</dbReference>
<dbReference type="GO" id="GO:0046654">
    <property type="term" value="P:tetrahydrofolate biosynthetic process"/>
    <property type="evidence" value="ECO:0007669"/>
    <property type="project" value="TreeGrafter"/>
</dbReference>
<evidence type="ECO:0000256" key="2">
    <source>
        <dbReference type="ARBA" id="ARBA00001946"/>
    </source>
</evidence>
<name>A0A1Y0I5T2_9GAMM</name>
<dbReference type="PROSITE" id="PS50972">
    <property type="entry name" value="PTERIN_BINDING"/>
    <property type="match status" value="1"/>
</dbReference>
<dbReference type="NCBIfam" id="TIGR01496">
    <property type="entry name" value="DHPS"/>
    <property type="match status" value="1"/>
</dbReference>
<evidence type="ECO:0000256" key="5">
    <source>
        <dbReference type="ARBA" id="ARBA00022679"/>
    </source>
</evidence>
<dbReference type="InterPro" id="IPR006390">
    <property type="entry name" value="DHP_synth_dom"/>
</dbReference>
<evidence type="ECO:0000256" key="6">
    <source>
        <dbReference type="ARBA" id="ARBA00022723"/>
    </source>
</evidence>
<dbReference type="KEGG" id="ome:OLMES_1493"/>
<comment type="pathway">
    <text evidence="3">Cofactor biosynthesis; tetrahydrofolate biosynthesis; 7,8-dihydrofolate from 2-amino-4-hydroxy-6-hydroxymethyl-7,8-dihydropteridine diphosphate and 4-aminobenzoate: step 1/2.</text>
</comment>
<dbReference type="Proteomes" id="UP000196027">
    <property type="component" value="Chromosome"/>
</dbReference>
<keyword evidence="11" id="KW-1185">Reference proteome</keyword>
<organism evidence="10 11">
    <name type="scientific">Oleiphilus messinensis</name>
    <dbReference type="NCBI Taxonomy" id="141451"/>
    <lineage>
        <taxon>Bacteria</taxon>
        <taxon>Pseudomonadati</taxon>
        <taxon>Pseudomonadota</taxon>
        <taxon>Gammaproteobacteria</taxon>
        <taxon>Oceanospirillales</taxon>
        <taxon>Oleiphilaceae</taxon>
        <taxon>Oleiphilus</taxon>
    </lineage>
</organism>
<evidence type="ECO:0000256" key="8">
    <source>
        <dbReference type="ARBA" id="ARBA00022909"/>
    </source>
</evidence>
<dbReference type="CDD" id="cd00739">
    <property type="entry name" value="DHPS"/>
    <property type="match status" value="1"/>
</dbReference>
<keyword evidence="5" id="KW-0808">Transferase</keyword>
<protein>
    <recommendedName>
        <fullName evidence="4">dihydropteroate synthase</fullName>
        <ecNumber evidence="4">2.5.1.15</ecNumber>
    </recommendedName>
</protein>
<sequence length="262" mass="27524">MGVLNVTPDSFSDGGRFTQGDVALKQAERMVSEGASIIDIGGESTRPGAKPVSVQEEVDRVMPIVERVNGELDVAISVDTSSPELMALAISAGVDLINDVRALTSSGAIESVLSADVSVCLMHMQGTPGTMQSNPDYDSVTGEVFRFLEARTQACIEAGIERARIILDPGFGFGKKLEHNLSLLANLGDLSALNQPILIGVSRKSMFGDLLGRPVDERLIGSVVAAALAVERGASIIRVHDVGETLDALKVVTAVRNVGNGK</sequence>
<evidence type="ECO:0000256" key="4">
    <source>
        <dbReference type="ARBA" id="ARBA00012458"/>
    </source>
</evidence>
<dbReference type="InterPro" id="IPR000489">
    <property type="entry name" value="Pterin-binding_dom"/>
</dbReference>
<keyword evidence="8" id="KW-0289">Folate biosynthesis</keyword>
<feature type="domain" description="Pterin-binding" evidence="9">
    <location>
        <begin position="1"/>
        <end position="250"/>
    </location>
</feature>
<dbReference type="InterPro" id="IPR011005">
    <property type="entry name" value="Dihydropteroate_synth-like_sf"/>
</dbReference>
<dbReference type="GO" id="GO:0004156">
    <property type="term" value="F:dihydropteroate synthase activity"/>
    <property type="evidence" value="ECO:0007669"/>
    <property type="project" value="UniProtKB-EC"/>
</dbReference>
<reference evidence="10 11" key="1">
    <citation type="submission" date="2017-05" db="EMBL/GenBank/DDBJ databases">
        <title>Genomic insights into alkan degradation activity of Oleiphilus messinensis.</title>
        <authorList>
            <person name="Kozyavkin S.A."/>
            <person name="Slesarev A.I."/>
            <person name="Golyshin P.N."/>
            <person name="Korzhenkov A."/>
            <person name="Golyshina O.N."/>
            <person name="Toshchakov S.V."/>
        </authorList>
    </citation>
    <scope>NUCLEOTIDE SEQUENCE [LARGE SCALE GENOMIC DNA]</scope>
    <source>
        <strain evidence="10 11">ME102</strain>
    </source>
</reference>
<comment type="cofactor">
    <cofactor evidence="2">
        <name>Mg(2+)</name>
        <dbReference type="ChEBI" id="CHEBI:18420"/>
    </cofactor>
</comment>
<evidence type="ECO:0000256" key="7">
    <source>
        <dbReference type="ARBA" id="ARBA00022842"/>
    </source>
</evidence>
<dbReference type="PROSITE" id="PS00793">
    <property type="entry name" value="DHPS_2"/>
    <property type="match status" value="1"/>
</dbReference>